<protein>
    <submittedName>
        <fullName evidence="1">Uncharacterized protein</fullName>
    </submittedName>
</protein>
<dbReference type="EMBL" id="EQ974308">
    <property type="protein sequence ID" value="EEF30586.1"/>
    <property type="molecule type" value="Genomic_DNA"/>
</dbReference>
<dbReference type="AlphaFoldDB" id="B9T0M9"/>
<gene>
    <name evidence="1" type="ORF">RCOM_0576150</name>
</gene>
<dbReference type="Proteomes" id="UP000008311">
    <property type="component" value="Unassembled WGS sequence"/>
</dbReference>
<proteinExistence type="predicted"/>
<reference evidence="2" key="1">
    <citation type="journal article" date="2010" name="Nat. Biotechnol.">
        <title>Draft genome sequence of the oilseed species Ricinus communis.</title>
        <authorList>
            <person name="Chan A.P."/>
            <person name="Crabtree J."/>
            <person name="Zhao Q."/>
            <person name="Lorenzi H."/>
            <person name="Orvis J."/>
            <person name="Puiu D."/>
            <person name="Melake-Berhan A."/>
            <person name="Jones K.M."/>
            <person name="Redman J."/>
            <person name="Chen G."/>
            <person name="Cahoon E.B."/>
            <person name="Gedil M."/>
            <person name="Stanke M."/>
            <person name="Haas B.J."/>
            <person name="Wortman J.R."/>
            <person name="Fraser-Liggett C.M."/>
            <person name="Ravel J."/>
            <person name="Rabinowicz P.D."/>
        </authorList>
    </citation>
    <scope>NUCLEOTIDE SEQUENCE [LARGE SCALE GENOMIC DNA]</scope>
    <source>
        <strain evidence="2">cv. Hale</strain>
    </source>
</reference>
<accession>B9T0M9</accession>
<sequence length="176" mass="18738">MVTLLDLEHNYEVAVLIVKLSSTSEGIGSSSGRLVAISDSGDNTCVIARMAMLKLLISWNNGGVQSAGCIATRRDSSCRSCSRMMVVMGGSSNKNKVMAATGMAAIVGESYDSTGSAVGCNVLGVKRRQVSIRSGSKSRDKVVIVGEGLNKSLFHPHMLMIRDNLIPQDHENNVLH</sequence>
<keyword evidence="2" id="KW-1185">Reference proteome</keyword>
<evidence type="ECO:0000313" key="2">
    <source>
        <dbReference type="Proteomes" id="UP000008311"/>
    </source>
</evidence>
<name>B9T0M9_RICCO</name>
<organism evidence="1 2">
    <name type="scientific">Ricinus communis</name>
    <name type="common">Castor bean</name>
    <dbReference type="NCBI Taxonomy" id="3988"/>
    <lineage>
        <taxon>Eukaryota</taxon>
        <taxon>Viridiplantae</taxon>
        <taxon>Streptophyta</taxon>
        <taxon>Embryophyta</taxon>
        <taxon>Tracheophyta</taxon>
        <taxon>Spermatophyta</taxon>
        <taxon>Magnoliopsida</taxon>
        <taxon>eudicotyledons</taxon>
        <taxon>Gunneridae</taxon>
        <taxon>Pentapetalae</taxon>
        <taxon>rosids</taxon>
        <taxon>fabids</taxon>
        <taxon>Malpighiales</taxon>
        <taxon>Euphorbiaceae</taxon>
        <taxon>Acalyphoideae</taxon>
        <taxon>Acalypheae</taxon>
        <taxon>Ricinus</taxon>
    </lineage>
</organism>
<evidence type="ECO:0000313" key="1">
    <source>
        <dbReference type="EMBL" id="EEF30586.1"/>
    </source>
</evidence>
<dbReference type="InParanoid" id="B9T0M9"/>